<feature type="region of interest" description="Disordered" evidence="1">
    <location>
        <begin position="1"/>
        <end position="66"/>
    </location>
</feature>
<comment type="caution">
    <text evidence="2">The sequence shown here is derived from an EMBL/GenBank/DDBJ whole genome shotgun (WGS) entry which is preliminary data.</text>
</comment>
<evidence type="ECO:0000256" key="1">
    <source>
        <dbReference type="SAM" id="MobiDB-lite"/>
    </source>
</evidence>
<feature type="compositionally biased region" description="Pro residues" evidence="1">
    <location>
        <begin position="184"/>
        <end position="193"/>
    </location>
</feature>
<dbReference type="EMBL" id="BDGG01000008">
    <property type="protein sequence ID" value="GAV02099.1"/>
    <property type="molecule type" value="Genomic_DNA"/>
</dbReference>
<feature type="region of interest" description="Disordered" evidence="1">
    <location>
        <begin position="168"/>
        <end position="221"/>
    </location>
</feature>
<name>A0A1D1VU41_RAMVA</name>
<dbReference type="OrthoDB" id="10067593at2759"/>
<evidence type="ECO:0000313" key="2">
    <source>
        <dbReference type="EMBL" id="GAV02099.1"/>
    </source>
</evidence>
<reference evidence="2 3" key="1">
    <citation type="journal article" date="2016" name="Nat. Commun.">
        <title>Extremotolerant tardigrade genome and improved radiotolerance of human cultured cells by tardigrade-unique protein.</title>
        <authorList>
            <person name="Hashimoto T."/>
            <person name="Horikawa D.D."/>
            <person name="Saito Y."/>
            <person name="Kuwahara H."/>
            <person name="Kozuka-Hata H."/>
            <person name="Shin-I T."/>
            <person name="Minakuchi Y."/>
            <person name="Ohishi K."/>
            <person name="Motoyama A."/>
            <person name="Aizu T."/>
            <person name="Enomoto A."/>
            <person name="Kondo K."/>
            <person name="Tanaka S."/>
            <person name="Hara Y."/>
            <person name="Koshikawa S."/>
            <person name="Sagara H."/>
            <person name="Miura T."/>
            <person name="Yokobori S."/>
            <person name="Miyagawa K."/>
            <person name="Suzuki Y."/>
            <person name="Kubo T."/>
            <person name="Oyama M."/>
            <person name="Kohara Y."/>
            <person name="Fujiyama A."/>
            <person name="Arakawa K."/>
            <person name="Katayama T."/>
            <person name="Toyoda A."/>
            <person name="Kunieda T."/>
        </authorList>
    </citation>
    <scope>NUCLEOTIDE SEQUENCE [LARGE SCALE GENOMIC DNA]</scope>
    <source>
        <strain evidence="2 3">YOKOZUNA-1</strain>
    </source>
</reference>
<gene>
    <name evidence="2" type="primary">RvY_12704-1</name>
    <name evidence="2" type="synonym">RvY_12704.1</name>
    <name evidence="2" type="ORF">RvY_12704</name>
</gene>
<dbReference type="AlphaFoldDB" id="A0A1D1VU41"/>
<keyword evidence="3" id="KW-1185">Reference proteome</keyword>
<sequence>MAPRAHPRSERKEPPNFSPKITRQRAKRKEQEGFSETPQSDGRSNKASSLPKGFLTSNETAPAGPMTIEDLLLRDLPAKQRNSLSSDFKEKMSKVGSALIALYSSKKELQDTDTKLLHLEETYGKTMKIQDLWNYHERAGLSAIIGQDPQYAMNAPHVFNDEERLMYNSSFPRPKAKEKDATPEPEPSVSPPRPRTRAASHQALQSARSPKRERLSTDDED</sequence>
<dbReference type="Proteomes" id="UP000186922">
    <property type="component" value="Unassembled WGS sequence"/>
</dbReference>
<protein>
    <submittedName>
        <fullName evidence="2">Uncharacterized protein</fullName>
    </submittedName>
</protein>
<accession>A0A1D1VU41</accession>
<organism evidence="2 3">
    <name type="scientific">Ramazzottius varieornatus</name>
    <name type="common">Water bear</name>
    <name type="synonym">Tardigrade</name>
    <dbReference type="NCBI Taxonomy" id="947166"/>
    <lineage>
        <taxon>Eukaryota</taxon>
        <taxon>Metazoa</taxon>
        <taxon>Ecdysozoa</taxon>
        <taxon>Tardigrada</taxon>
        <taxon>Eutardigrada</taxon>
        <taxon>Parachela</taxon>
        <taxon>Hypsibioidea</taxon>
        <taxon>Ramazzottiidae</taxon>
        <taxon>Ramazzottius</taxon>
    </lineage>
</organism>
<feature type="compositionally biased region" description="Polar residues" evidence="1">
    <location>
        <begin position="34"/>
        <end position="48"/>
    </location>
</feature>
<feature type="compositionally biased region" description="Basic and acidic residues" evidence="1">
    <location>
        <begin position="210"/>
        <end position="221"/>
    </location>
</feature>
<evidence type="ECO:0000313" key="3">
    <source>
        <dbReference type="Proteomes" id="UP000186922"/>
    </source>
</evidence>
<proteinExistence type="predicted"/>